<dbReference type="RefSeq" id="WP_200279750.1">
    <property type="nucleotide sequence ID" value="NZ_JAENII010000009.1"/>
</dbReference>
<keyword evidence="1" id="KW-0732">Signal</keyword>
<proteinExistence type="predicted"/>
<evidence type="ECO:0000313" key="2">
    <source>
        <dbReference type="EMBL" id="MBK1827758.1"/>
    </source>
</evidence>
<feature type="chain" id="PRO_5037496279" evidence="1">
    <location>
        <begin position="20"/>
        <end position="385"/>
    </location>
</feature>
<comment type="caution">
    <text evidence="2">The sequence shown here is derived from an EMBL/GenBank/DDBJ whole genome shotgun (WGS) entry which is preliminary data.</text>
</comment>
<dbReference type="EMBL" id="JAENII010000009">
    <property type="protein sequence ID" value="MBK1827758.1"/>
    <property type="molecule type" value="Genomic_DNA"/>
</dbReference>
<evidence type="ECO:0000313" key="3">
    <source>
        <dbReference type="Proteomes" id="UP000658278"/>
    </source>
</evidence>
<reference evidence="2" key="1">
    <citation type="submission" date="2021-01" db="EMBL/GenBank/DDBJ databases">
        <title>Modified the classification status of verrucomicrobia.</title>
        <authorList>
            <person name="Feng X."/>
        </authorList>
    </citation>
    <scope>NUCLEOTIDE SEQUENCE</scope>
    <source>
        <strain evidence="2">KCTC 22201</strain>
    </source>
</reference>
<organism evidence="2 3">
    <name type="scientific">Haloferula rosea</name>
    <dbReference type="NCBI Taxonomy" id="490093"/>
    <lineage>
        <taxon>Bacteria</taxon>
        <taxon>Pseudomonadati</taxon>
        <taxon>Verrucomicrobiota</taxon>
        <taxon>Verrucomicrobiia</taxon>
        <taxon>Verrucomicrobiales</taxon>
        <taxon>Verrucomicrobiaceae</taxon>
        <taxon>Haloferula</taxon>
    </lineage>
</organism>
<keyword evidence="3" id="KW-1185">Reference proteome</keyword>
<dbReference type="Gene3D" id="3.40.390.10">
    <property type="entry name" value="Collagenase (Catalytic Domain)"/>
    <property type="match status" value="1"/>
</dbReference>
<gene>
    <name evidence="2" type="ORF">JIN81_12075</name>
</gene>
<protein>
    <submittedName>
        <fullName evidence="2">Uncharacterized protein</fullName>
    </submittedName>
</protein>
<sequence length="385" mass="41144">MRKALSGLAVVVSGSLAMADVTFVFDYSGSVEFNDPTLGAARRAALEDAAGKLGRVFDHTQTVNIEVTSVNDVNQGFLASAYTEYASPALTFFGYWEGVVMDRILTGVDANGGLADGGVEVNFGYTWDLDDDVSPGAYDFKSTIIHELLHAVGFLSGVMFSGEDYWGDALGDPSVWDVFDDYLCNSAGTPLIDDVTFELDVPLWNSVRTGGASPGSGLFFNGPMAMAANGGQPVGLYSPGSWEEGSSGSHLDDDNPSLEGSLMLSGLAPGKYRRSLTDIERGILMDIGYSLNPLLDPAIEVTAVNPGTSVTLQLSGPEDRWYVIEVSEDLDDWDDLDTVELLGGSVSVPVPITVSDTKLFFRMRETSGPPAPAFLRMGPVQRVKR</sequence>
<dbReference type="Proteomes" id="UP000658278">
    <property type="component" value="Unassembled WGS sequence"/>
</dbReference>
<name>A0A934RDN2_9BACT</name>
<dbReference type="GO" id="GO:0008237">
    <property type="term" value="F:metallopeptidase activity"/>
    <property type="evidence" value="ECO:0007669"/>
    <property type="project" value="InterPro"/>
</dbReference>
<feature type="signal peptide" evidence="1">
    <location>
        <begin position="1"/>
        <end position="19"/>
    </location>
</feature>
<evidence type="ECO:0000256" key="1">
    <source>
        <dbReference type="SAM" id="SignalP"/>
    </source>
</evidence>
<dbReference type="InterPro" id="IPR024079">
    <property type="entry name" value="MetalloPept_cat_dom_sf"/>
</dbReference>
<dbReference type="AlphaFoldDB" id="A0A934RDN2"/>
<accession>A0A934RDN2</accession>